<feature type="domain" description="Thiol:disulfide interchange protein DsbD N-terminal" evidence="9">
    <location>
        <begin position="40"/>
        <end position="147"/>
    </location>
</feature>
<comment type="subcellular location">
    <subcellularLocation>
        <location evidence="1">Membrane</location>
        <topology evidence="1">Multi-pass membrane protein</topology>
    </subcellularLocation>
</comment>
<keyword evidence="2 6" id="KW-0812">Transmembrane</keyword>
<feature type="signal peptide" evidence="7">
    <location>
        <begin position="1"/>
        <end position="20"/>
    </location>
</feature>
<keyword evidence="4 6" id="KW-1133">Transmembrane helix</keyword>
<dbReference type="InterPro" id="IPR028250">
    <property type="entry name" value="DsbDN"/>
</dbReference>
<keyword evidence="11" id="KW-1185">Reference proteome</keyword>
<protein>
    <submittedName>
        <fullName evidence="10">Cytochrome c biogenesis protein CcdA</fullName>
    </submittedName>
</protein>
<evidence type="ECO:0000313" key="10">
    <source>
        <dbReference type="EMBL" id="MDI9866649.1"/>
    </source>
</evidence>
<evidence type="ECO:0000256" key="1">
    <source>
        <dbReference type="ARBA" id="ARBA00004141"/>
    </source>
</evidence>
<reference evidence="10 11" key="1">
    <citation type="submission" date="2023-05" db="EMBL/GenBank/DDBJ databases">
        <title>Novel species of genus Flectobacillus isolated from stream in China.</title>
        <authorList>
            <person name="Lu H."/>
        </authorList>
    </citation>
    <scope>NUCLEOTIDE SEQUENCE [LARGE SCALE GENOMIC DNA]</scope>
    <source>
        <strain evidence="10 11">DC10W</strain>
    </source>
</reference>
<feature type="transmembrane region" description="Helical" evidence="6">
    <location>
        <begin position="410"/>
        <end position="428"/>
    </location>
</feature>
<feature type="transmembrane region" description="Helical" evidence="6">
    <location>
        <begin position="374"/>
        <end position="398"/>
    </location>
</feature>
<evidence type="ECO:0000256" key="4">
    <source>
        <dbReference type="ARBA" id="ARBA00022989"/>
    </source>
</evidence>
<organism evidence="10 11">
    <name type="scientific">Flectobacillus longus</name>
    <dbReference type="NCBI Taxonomy" id="2984207"/>
    <lineage>
        <taxon>Bacteria</taxon>
        <taxon>Pseudomonadati</taxon>
        <taxon>Bacteroidota</taxon>
        <taxon>Cytophagia</taxon>
        <taxon>Cytophagales</taxon>
        <taxon>Flectobacillaceae</taxon>
        <taxon>Flectobacillus</taxon>
    </lineage>
</organism>
<evidence type="ECO:0000256" key="6">
    <source>
        <dbReference type="SAM" id="Phobius"/>
    </source>
</evidence>
<evidence type="ECO:0000256" key="7">
    <source>
        <dbReference type="SAM" id="SignalP"/>
    </source>
</evidence>
<dbReference type="Proteomes" id="UP001236569">
    <property type="component" value="Unassembled WGS sequence"/>
</dbReference>
<feature type="transmembrane region" description="Helical" evidence="6">
    <location>
        <begin position="219"/>
        <end position="240"/>
    </location>
</feature>
<evidence type="ECO:0000256" key="3">
    <source>
        <dbReference type="ARBA" id="ARBA00022748"/>
    </source>
</evidence>
<accession>A0ABT6YT92</accession>
<evidence type="ECO:0000259" key="8">
    <source>
        <dbReference type="Pfam" id="PF02683"/>
    </source>
</evidence>
<evidence type="ECO:0000256" key="2">
    <source>
        <dbReference type="ARBA" id="ARBA00022692"/>
    </source>
</evidence>
<feature type="transmembrane region" description="Helical" evidence="6">
    <location>
        <begin position="260"/>
        <end position="282"/>
    </location>
</feature>
<feature type="transmembrane region" description="Helical" evidence="6">
    <location>
        <begin position="443"/>
        <end position="460"/>
    </location>
</feature>
<feature type="transmembrane region" description="Helical" evidence="6">
    <location>
        <begin position="294"/>
        <end position="315"/>
    </location>
</feature>
<sequence length="695" mass="77102">MKKLLSSILLLLTLSTISFAQKVNPAKWTWSLSKPNPEVGETVDVIFTVSIQKDWYLYSSDFDPDLGPTVTTIKFTPNDSYETVGSLKAINPSRKFDKEIWNGEYSYFKGKAEFRQTVKILKDKINIDGAYDSQSCSDVTGMCVPIKGAFLIEAQSAAAKKTDDKKPNLDSLKAIEEAAKLKADSAAVVPTDSVASDSSAVSGDALTASDEEKPEETSLWGFFLLALGGGFVALLTPCVYPLIPMTVSYFTKQKGGLQKALLYGFFIIAIYVLFGTIIAYAFGQAAPNFISTHWIPNMLFFIVFVVFGVSFLGWFEIVLPSSFVNKIDAQSDRGGIGGIFFMAFTLVLVSFSCTGPVAGTILSLGSQGQILRPIIGMFGFGLAFAIPFTLFAIFPNWLQNLPKSGGWMNSVKVILGFLELALALKFLSTADQTYHWHILDREVYLAAWIVIFSLIGLYLLGKIQMPHDSKLDKVSVPRTLLAIVVLTFVVYMIPGMFGAPLKALSGWLPPMETQDFVIGGERGSTETSSNADPNFPKKVKYDEFLKLPLGLHGFFDYKEAVAYAKQVNKPLFIDFTGHGCVNCRKMEAAVWSNPEVKKRIENDYVLVALYVDDKTELPKSEWYKSKDDGLEKTTIGDQNLDFEITRFNGNAQPYYCLVDPNNDSKTLVKPRAYNENIEEFIKFLEDGKAKFNKKK</sequence>
<keyword evidence="5 6" id="KW-0472">Membrane</keyword>
<dbReference type="PANTHER" id="PTHR32234">
    <property type="entry name" value="THIOL:DISULFIDE INTERCHANGE PROTEIN DSBD"/>
    <property type="match status" value="1"/>
</dbReference>
<keyword evidence="3" id="KW-0201">Cytochrome c-type biogenesis</keyword>
<feature type="domain" description="Cytochrome C biogenesis protein transmembrane" evidence="8">
    <location>
        <begin position="220"/>
        <end position="428"/>
    </location>
</feature>
<comment type="caution">
    <text evidence="10">The sequence shown here is derived from an EMBL/GenBank/DDBJ whole genome shotgun (WGS) entry which is preliminary data.</text>
</comment>
<evidence type="ECO:0000313" key="11">
    <source>
        <dbReference type="Proteomes" id="UP001236569"/>
    </source>
</evidence>
<dbReference type="InterPro" id="IPR036249">
    <property type="entry name" value="Thioredoxin-like_sf"/>
</dbReference>
<feature type="transmembrane region" description="Helical" evidence="6">
    <location>
        <begin position="336"/>
        <end position="362"/>
    </location>
</feature>
<feature type="transmembrane region" description="Helical" evidence="6">
    <location>
        <begin position="480"/>
        <end position="501"/>
    </location>
</feature>
<dbReference type="InterPro" id="IPR003834">
    <property type="entry name" value="Cyt_c_assmbl_TM_dom"/>
</dbReference>
<gene>
    <name evidence="10" type="ORF">QM480_20090</name>
</gene>
<dbReference type="Pfam" id="PF13899">
    <property type="entry name" value="Thioredoxin_7"/>
    <property type="match status" value="1"/>
</dbReference>
<name>A0ABT6YT92_9BACT</name>
<dbReference type="RefSeq" id="WP_283371426.1">
    <property type="nucleotide sequence ID" value="NZ_JASHID010000019.1"/>
</dbReference>
<dbReference type="PANTHER" id="PTHR32234:SF0">
    <property type="entry name" value="THIOL:DISULFIDE INTERCHANGE PROTEIN DSBD"/>
    <property type="match status" value="1"/>
</dbReference>
<dbReference type="SUPFAM" id="SSF52833">
    <property type="entry name" value="Thioredoxin-like"/>
    <property type="match status" value="1"/>
</dbReference>
<dbReference type="EMBL" id="JASHID010000019">
    <property type="protein sequence ID" value="MDI9866649.1"/>
    <property type="molecule type" value="Genomic_DNA"/>
</dbReference>
<evidence type="ECO:0000259" key="9">
    <source>
        <dbReference type="Pfam" id="PF11412"/>
    </source>
</evidence>
<dbReference type="Pfam" id="PF11412">
    <property type="entry name" value="DsbD_N"/>
    <property type="match status" value="1"/>
</dbReference>
<keyword evidence="7" id="KW-0732">Signal</keyword>
<dbReference type="Pfam" id="PF02683">
    <property type="entry name" value="DsbD_TM"/>
    <property type="match status" value="1"/>
</dbReference>
<feature type="chain" id="PRO_5046863086" evidence="7">
    <location>
        <begin position="21"/>
        <end position="695"/>
    </location>
</feature>
<proteinExistence type="predicted"/>
<dbReference type="Gene3D" id="3.40.30.10">
    <property type="entry name" value="Glutaredoxin"/>
    <property type="match status" value="1"/>
</dbReference>
<evidence type="ECO:0000256" key="5">
    <source>
        <dbReference type="ARBA" id="ARBA00023136"/>
    </source>
</evidence>